<organism evidence="2 3">
    <name type="scientific">Ascobolus immersus RN42</name>
    <dbReference type="NCBI Taxonomy" id="1160509"/>
    <lineage>
        <taxon>Eukaryota</taxon>
        <taxon>Fungi</taxon>
        <taxon>Dikarya</taxon>
        <taxon>Ascomycota</taxon>
        <taxon>Pezizomycotina</taxon>
        <taxon>Pezizomycetes</taxon>
        <taxon>Pezizales</taxon>
        <taxon>Ascobolaceae</taxon>
        <taxon>Ascobolus</taxon>
    </lineage>
</organism>
<evidence type="ECO:0000313" key="3">
    <source>
        <dbReference type="Proteomes" id="UP000275078"/>
    </source>
</evidence>
<feature type="region of interest" description="Disordered" evidence="1">
    <location>
        <begin position="103"/>
        <end position="135"/>
    </location>
</feature>
<evidence type="ECO:0000256" key="1">
    <source>
        <dbReference type="SAM" id="MobiDB-lite"/>
    </source>
</evidence>
<evidence type="ECO:0000313" key="2">
    <source>
        <dbReference type="EMBL" id="RPA72024.1"/>
    </source>
</evidence>
<reference evidence="2 3" key="1">
    <citation type="journal article" date="2018" name="Nat. Ecol. Evol.">
        <title>Pezizomycetes genomes reveal the molecular basis of ectomycorrhizal truffle lifestyle.</title>
        <authorList>
            <person name="Murat C."/>
            <person name="Payen T."/>
            <person name="Noel B."/>
            <person name="Kuo A."/>
            <person name="Morin E."/>
            <person name="Chen J."/>
            <person name="Kohler A."/>
            <person name="Krizsan K."/>
            <person name="Balestrini R."/>
            <person name="Da Silva C."/>
            <person name="Montanini B."/>
            <person name="Hainaut M."/>
            <person name="Levati E."/>
            <person name="Barry K.W."/>
            <person name="Belfiori B."/>
            <person name="Cichocki N."/>
            <person name="Clum A."/>
            <person name="Dockter R.B."/>
            <person name="Fauchery L."/>
            <person name="Guy J."/>
            <person name="Iotti M."/>
            <person name="Le Tacon F."/>
            <person name="Lindquist E.A."/>
            <person name="Lipzen A."/>
            <person name="Malagnac F."/>
            <person name="Mello A."/>
            <person name="Molinier V."/>
            <person name="Miyauchi S."/>
            <person name="Poulain J."/>
            <person name="Riccioni C."/>
            <person name="Rubini A."/>
            <person name="Sitrit Y."/>
            <person name="Splivallo R."/>
            <person name="Traeger S."/>
            <person name="Wang M."/>
            <person name="Zifcakova L."/>
            <person name="Wipf D."/>
            <person name="Zambonelli A."/>
            <person name="Paolocci F."/>
            <person name="Nowrousian M."/>
            <person name="Ottonello S."/>
            <person name="Baldrian P."/>
            <person name="Spatafora J.W."/>
            <person name="Henrissat B."/>
            <person name="Nagy L.G."/>
            <person name="Aury J.M."/>
            <person name="Wincker P."/>
            <person name="Grigoriev I.V."/>
            <person name="Bonfante P."/>
            <person name="Martin F.M."/>
        </authorList>
    </citation>
    <scope>NUCLEOTIDE SEQUENCE [LARGE SCALE GENOMIC DNA]</scope>
    <source>
        <strain evidence="2 3">RN42</strain>
    </source>
</reference>
<accession>A0A3N4HQU3</accession>
<dbReference type="Proteomes" id="UP000275078">
    <property type="component" value="Unassembled WGS sequence"/>
</dbReference>
<feature type="compositionally biased region" description="Basic residues" evidence="1">
    <location>
        <begin position="108"/>
        <end position="128"/>
    </location>
</feature>
<dbReference type="AlphaFoldDB" id="A0A3N4HQU3"/>
<dbReference type="EMBL" id="ML119884">
    <property type="protein sequence ID" value="RPA72024.1"/>
    <property type="molecule type" value="Genomic_DNA"/>
</dbReference>
<sequence length="170" mass="18656">MDRPTPMRDLHSALSSEFGLECCTVKTTGSFSPIVTSACCGMSPQNLSSRYKSEQKSKVSLDIISSHSQLTSLSIPISIIITASSRKPANTSSYYASIHSIQGSQKPQGHRPHHHRVVKHSHEPRRHGGSSVQKRSFGPAHHEILYGFYPTHRNGMRSSSAACKCVSEKL</sequence>
<keyword evidence="3" id="KW-1185">Reference proteome</keyword>
<gene>
    <name evidence="2" type="ORF">BJ508DRAFT_81886</name>
</gene>
<name>A0A3N4HQU3_ASCIM</name>
<protein>
    <submittedName>
        <fullName evidence="2">Uncharacterized protein</fullName>
    </submittedName>
</protein>
<proteinExistence type="predicted"/>